<reference evidence="7 8" key="1">
    <citation type="submission" date="2016-08" db="EMBL/GenBank/DDBJ databases">
        <title>New Insights into Marine Group III Euryarchaeota, from dark to light.</title>
        <authorList>
            <person name="Haro-Moreno J.M."/>
            <person name="Rodriguez-Valera F."/>
            <person name="Lopez-Garcia P."/>
            <person name="Moreira D."/>
            <person name="Martin-Cuadrado A.B."/>
        </authorList>
    </citation>
    <scope>NUCLEOTIDE SEQUENCE [LARGE SCALE GENOMIC DNA]</scope>
    <source>
        <strain evidence="7">CG-Epi6</strain>
    </source>
</reference>
<proteinExistence type="inferred from homology"/>
<keyword evidence="3" id="KW-0274">FAD</keyword>
<evidence type="ECO:0000256" key="2">
    <source>
        <dbReference type="ARBA" id="ARBA00022630"/>
    </source>
</evidence>
<keyword evidence="2" id="KW-0285">Flavoprotein</keyword>
<dbReference type="Gene3D" id="3.50.50.60">
    <property type="entry name" value="FAD/NAD(P)-binding domain"/>
    <property type="match status" value="1"/>
</dbReference>
<dbReference type="PANTHER" id="PTHR43104">
    <property type="entry name" value="L-2-HYDROXYGLUTARATE DEHYDROGENASE, MITOCHONDRIAL"/>
    <property type="match status" value="1"/>
</dbReference>
<dbReference type="EMBL" id="MIYV01000023">
    <property type="protein sequence ID" value="OIR10224.1"/>
    <property type="molecule type" value="Genomic_DNA"/>
</dbReference>
<evidence type="ECO:0000256" key="3">
    <source>
        <dbReference type="ARBA" id="ARBA00022827"/>
    </source>
</evidence>
<dbReference type="GO" id="GO:0047545">
    <property type="term" value="F:(S)-2-hydroxyglutarate dehydrogenase activity"/>
    <property type="evidence" value="ECO:0007669"/>
    <property type="project" value="TreeGrafter"/>
</dbReference>
<dbReference type="InterPro" id="IPR006076">
    <property type="entry name" value="FAD-dep_OxRdtase"/>
</dbReference>
<feature type="domain" description="FAD dependent oxidoreductase" evidence="6">
    <location>
        <begin position="5"/>
        <end position="355"/>
    </location>
</feature>
<evidence type="ECO:0000313" key="8">
    <source>
        <dbReference type="Proteomes" id="UP000183403"/>
    </source>
</evidence>
<name>A0A1J5T1U6_9ARCH</name>
<sequence>MFEFDAVVIGAGVVGLAVANEIADILGNVLVVEKEADFGQHVSSRHSGVVHSGIYYDEGSLKAKLCLEGNKLLYDFCEKNAVDYSNCGKLVVGHDKNDFEKLLSLKDKGVKNGVKGLEILNYEDAKKKEPFVKCKNALWVPSTGIVDSHGLLQSLESHCQTKGVVIQYNSEILSLEYDSVKYSLGINSEDTIIQSKYVINSAGLWCDSVANMLGIKDYKIHYCKGDYYGSKSNDRYNCLIYPLPEEYGLGIHSVIQLDGSVSFGPNAYYVNELDYSIDSKFHNEFYKSINKYLDILKEDLYPDYTGIRPKPFGKGEESKDFVIQNEENQGFPNMINLVGIESPGLTSSLAIGKYVKNIVTNSE</sequence>
<dbReference type="SUPFAM" id="SSF51905">
    <property type="entry name" value="FAD/NAD(P)-binding domain"/>
    <property type="match status" value="1"/>
</dbReference>
<dbReference type="Proteomes" id="UP000183403">
    <property type="component" value="Unassembled WGS sequence"/>
</dbReference>
<evidence type="ECO:0000256" key="4">
    <source>
        <dbReference type="ARBA" id="ARBA00023002"/>
    </source>
</evidence>
<evidence type="ECO:0000256" key="1">
    <source>
        <dbReference type="ARBA" id="ARBA00001974"/>
    </source>
</evidence>
<comment type="caution">
    <text evidence="7">The sequence shown here is derived from an EMBL/GenBank/DDBJ whole genome shotgun (WGS) entry which is preliminary data.</text>
</comment>
<protein>
    <recommendedName>
        <fullName evidence="6">FAD dependent oxidoreductase domain-containing protein</fullName>
    </recommendedName>
</protein>
<dbReference type="Gene3D" id="3.30.9.10">
    <property type="entry name" value="D-Amino Acid Oxidase, subunit A, domain 2"/>
    <property type="match status" value="1"/>
</dbReference>
<dbReference type="AlphaFoldDB" id="A0A1J5T1U6"/>
<accession>A0A1J5T1U6</accession>
<evidence type="ECO:0000256" key="5">
    <source>
        <dbReference type="ARBA" id="ARBA00037941"/>
    </source>
</evidence>
<dbReference type="PANTHER" id="PTHR43104:SF4">
    <property type="entry name" value="L-2-HYDROXYGLUTARATE DEHYDROGENASE, MITOCHONDRIAL"/>
    <property type="match status" value="1"/>
</dbReference>
<comment type="cofactor">
    <cofactor evidence="1">
        <name>FAD</name>
        <dbReference type="ChEBI" id="CHEBI:57692"/>
    </cofactor>
</comment>
<evidence type="ECO:0000313" key="7">
    <source>
        <dbReference type="EMBL" id="OIR10224.1"/>
    </source>
</evidence>
<gene>
    <name evidence="7" type="ORF">BEU03_01095</name>
</gene>
<organism evidence="7 8">
    <name type="scientific">Marine Group III euryarchaeote CG-Epi6</name>
    <dbReference type="NCBI Taxonomy" id="1889000"/>
    <lineage>
        <taxon>Archaea</taxon>
        <taxon>Methanobacteriati</taxon>
        <taxon>Thermoplasmatota</taxon>
        <taxon>Thermoplasmata</taxon>
        <taxon>Candidatus Thermoprofundales</taxon>
    </lineage>
</organism>
<evidence type="ECO:0000259" key="6">
    <source>
        <dbReference type="Pfam" id="PF01266"/>
    </source>
</evidence>
<dbReference type="Pfam" id="PF01266">
    <property type="entry name" value="DAO"/>
    <property type="match status" value="1"/>
</dbReference>
<dbReference type="InterPro" id="IPR036188">
    <property type="entry name" value="FAD/NAD-bd_sf"/>
</dbReference>
<keyword evidence="4" id="KW-0560">Oxidoreductase</keyword>
<comment type="similarity">
    <text evidence="5">Belongs to the L2HGDH family.</text>
</comment>